<dbReference type="InterPro" id="IPR029060">
    <property type="entry name" value="PIN-like_dom_sf"/>
</dbReference>
<feature type="domain" description="PIN" evidence="1">
    <location>
        <begin position="4"/>
        <end position="126"/>
    </location>
</feature>
<gene>
    <name evidence="2" type="ORF">GCM10023144_44170</name>
</gene>
<dbReference type="InterPro" id="IPR002716">
    <property type="entry name" value="PIN_dom"/>
</dbReference>
<dbReference type="Pfam" id="PF01850">
    <property type="entry name" value="PIN"/>
    <property type="match status" value="1"/>
</dbReference>
<keyword evidence="3" id="KW-1185">Reference proteome</keyword>
<name>A0ABP8HPM5_9BURK</name>
<comment type="caution">
    <text evidence="2">The sequence shown here is derived from an EMBL/GenBank/DDBJ whole genome shotgun (WGS) entry which is preliminary data.</text>
</comment>
<dbReference type="RefSeq" id="WP_345252103.1">
    <property type="nucleotide sequence ID" value="NZ_BAABFO010000033.1"/>
</dbReference>
<dbReference type="EMBL" id="BAABFO010000033">
    <property type="protein sequence ID" value="GAA4342300.1"/>
    <property type="molecule type" value="Genomic_DNA"/>
</dbReference>
<evidence type="ECO:0000259" key="1">
    <source>
        <dbReference type="Pfam" id="PF01850"/>
    </source>
</evidence>
<dbReference type="PANTHER" id="PTHR39664:SF2">
    <property type="entry name" value="NUCLEIC ACID-BINDING PROTEIN, CONTAINING PIN DOMAIN-RELATED"/>
    <property type="match status" value="1"/>
</dbReference>
<proteinExistence type="predicted"/>
<dbReference type="SUPFAM" id="SSF88723">
    <property type="entry name" value="PIN domain-like"/>
    <property type="match status" value="1"/>
</dbReference>
<dbReference type="CDD" id="cd18683">
    <property type="entry name" value="PIN_VapC-like"/>
    <property type="match status" value="1"/>
</dbReference>
<accession>A0ABP8HPM5</accession>
<sequence>MAALDTNVLVRYLVRDDPRQEQRARTLIGRCVAAGESLFVPITVALELEWVLRSRFGFQKGDIAATFSALLSTSELQFESETGLEIALAYFKDGTADFSDCMHIALAGMSGHGPFWTFDRAASRLDGAKLIG</sequence>
<organism evidence="2 3">
    <name type="scientific">Pigmentiphaga soli</name>
    <dbReference type="NCBI Taxonomy" id="1007095"/>
    <lineage>
        <taxon>Bacteria</taxon>
        <taxon>Pseudomonadati</taxon>
        <taxon>Pseudomonadota</taxon>
        <taxon>Betaproteobacteria</taxon>
        <taxon>Burkholderiales</taxon>
        <taxon>Alcaligenaceae</taxon>
        <taxon>Pigmentiphaga</taxon>
    </lineage>
</organism>
<evidence type="ECO:0000313" key="3">
    <source>
        <dbReference type="Proteomes" id="UP001501671"/>
    </source>
</evidence>
<protein>
    <submittedName>
        <fullName evidence="2">Type II toxin-antitoxin system VapC family toxin</fullName>
    </submittedName>
</protein>
<evidence type="ECO:0000313" key="2">
    <source>
        <dbReference type="EMBL" id="GAA4342300.1"/>
    </source>
</evidence>
<dbReference type="PANTHER" id="PTHR39664">
    <property type="match status" value="1"/>
</dbReference>
<reference evidence="3" key="1">
    <citation type="journal article" date="2019" name="Int. J. Syst. Evol. Microbiol.">
        <title>The Global Catalogue of Microorganisms (GCM) 10K type strain sequencing project: providing services to taxonomists for standard genome sequencing and annotation.</title>
        <authorList>
            <consortium name="The Broad Institute Genomics Platform"/>
            <consortium name="The Broad Institute Genome Sequencing Center for Infectious Disease"/>
            <person name="Wu L."/>
            <person name="Ma J."/>
        </authorList>
    </citation>
    <scope>NUCLEOTIDE SEQUENCE [LARGE SCALE GENOMIC DNA]</scope>
    <source>
        <strain evidence="3">JCM 17666</strain>
    </source>
</reference>
<dbReference type="Gene3D" id="3.40.50.1010">
    <property type="entry name" value="5'-nuclease"/>
    <property type="match status" value="1"/>
</dbReference>
<dbReference type="Proteomes" id="UP001501671">
    <property type="component" value="Unassembled WGS sequence"/>
</dbReference>